<comment type="caution">
    <text evidence="12">Lacks conserved residue(s) required for the propagation of feature annotation.</text>
</comment>
<accession>A0AAV4FY35</accession>
<protein>
    <recommendedName>
        <fullName evidence="12">Phosphatidylserine synthase</fullName>
        <ecNumber evidence="12">2.7.8.29</ecNumber>
    </recommendedName>
    <alternativeName>
        <fullName evidence="12">Serine-exchange enzyme</fullName>
    </alternativeName>
</protein>
<dbReference type="EMBL" id="BMAT01011680">
    <property type="protein sequence ID" value="GFR77210.1"/>
    <property type="molecule type" value="Genomic_DNA"/>
</dbReference>
<evidence type="ECO:0000256" key="5">
    <source>
        <dbReference type="ARBA" id="ARBA00022679"/>
    </source>
</evidence>
<reference evidence="14 15" key="1">
    <citation type="journal article" date="2021" name="Elife">
        <title>Chloroplast acquisition without the gene transfer in kleptoplastic sea slugs, Plakobranchus ocellatus.</title>
        <authorList>
            <person name="Maeda T."/>
            <person name="Takahashi S."/>
            <person name="Yoshida T."/>
            <person name="Shimamura S."/>
            <person name="Takaki Y."/>
            <person name="Nagai Y."/>
            <person name="Toyoda A."/>
            <person name="Suzuki Y."/>
            <person name="Arimoto A."/>
            <person name="Ishii H."/>
            <person name="Satoh N."/>
            <person name="Nishiyama T."/>
            <person name="Hasebe M."/>
            <person name="Maruyama T."/>
            <person name="Minagawa J."/>
            <person name="Obokata J."/>
            <person name="Shigenobu S."/>
        </authorList>
    </citation>
    <scope>NUCLEOTIDE SEQUENCE [LARGE SCALE GENOMIC DNA]</scope>
</reference>
<organism evidence="14 15">
    <name type="scientific">Elysia marginata</name>
    <dbReference type="NCBI Taxonomy" id="1093978"/>
    <lineage>
        <taxon>Eukaryota</taxon>
        <taxon>Metazoa</taxon>
        <taxon>Spiralia</taxon>
        <taxon>Lophotrochozoa</taxon>
        <taxon>Mollusca</taxon>
        <taxon>Gastropoda</taxon>
        <taxon>Heterobranchia</taxon>
        <taxon>Euthyneura</taxon>
        <taxon>Panpulmonata</taxon>
        <taxon>Sacoglossa</taxon>
        <taxon>Placobranchoidea</taxon>
        <taxon>Plakobranchidae</taxon>
        <taxon>Elysia</taxon>
    </lineage>
</organism>
<evidence type="ECO:0000313" key="15">
    <source>
        <dbReference type="Proteomes" id="UP000762676"/>
    </source>
</evidence>
<dbReference type="Pfam" id="PF03034">
    <property type="entry name" value="PSS"/>
    <property type="match status" value="1"/>
</dbReference>
<keyword evidence="12" id="KW-0594">Phospholipid biosynthesis</keyword>
<keyword evidence="11 12" id="KW-1208">Phospholipid metabolism</keyword>
<evidence type="ECO:0000256" key="13">
    <source>
        <dbReference type="SAM" id="MobiDB-lite"/>
    </source>
</evidence>
<feature type="compositionally biased region" description="Low complexity" evidence="13">
    <location>
        <begin position="296"/>
        <end position="315"/>
    </location>
</feature>
<keyword evidence="6 12" id="KW-0812">Transmembrane</keyword>
<dbReference type="Proteomes" id="UP000762676">
    <property type="component" value="Unassembled WGS sequence"/>
</dbReference>
<dbReference type="AlphaFoldDB" id="A0AAV4FY35"/>
<dbReference type="GO" id="GO:0006659">
    <property type="term" value="P:phosphatidylserine biosynthetic process"/>
    <property type="evidence" value="ECO:0007669"/>
    <property type="project" value="UniProtKB-UniRule"/>
</dbReference>
<evidence type="ECO:0000256" key="6">
    <source>
        <dbReference type="ARBA" id="ARBA00022692"/>
    </source>
</evidence>
<evidence type="ECO:0000256" key="8">
    <source>
        <dbReference type="ARBA" id="ARBA00022989"/>
    </source>
</evidence>
<keyword evidence="10 12" id="KW-0472">Membrane</keyword>
<evidence type="ECO:0000256" key="4">
    <source>
        <dbReference type="ARBA" id="ARBA00008671"/>
    </source>
</evidence>
<evidence type="ECO:0000313" key="14">
    <source>
        <dbReference type="EMBL" id="GFR77210.1"/>
    </source>
</evidence>
<feature type="transmembrane region" description="Helical" evidence="12">
    <location>
        <begin position="208"/>
        <end position="231"/>
    </location>
</feature>
<feature type="transmembrane region" description="Helical" evidence="12">
    <location>
        <begin position="268"/>
        <end position="291"/>
    </location>
</feature>
<gene>
    <name evidence="14" type="ORF">ElyMa_005819500</name>
</gene>
<comment type="subcellular location">
    <subcellularLocation>
        <location evidence="1 12">Endoplasmic reticulum membrane</location>
        <topology evidence="1 12">Multi-pass membrane protein</topology>
    </subcellularLocation>
</comment>
<comment type="function">
    <text evidence="12">Catalyzes a base-exchange reaction in which the polar head group of phosphatidylethanolamine (PE) is replaced by L-serine.</text>
</comment>
<keyword evidence="12" id="KW-0444">Lipid biosynthesis</keyword>
<evidence type="ECO:0000256" key="2">
    <source>
        <dbReference type="ARBA" id="ARBA00004916"/>
    </source>
</evidence>
<sequence>MAPAPKESVIEDDQYFRVIINERSVDDISLDFFYKPHTITLLITCISGLLYFAFTRNEESPEQNIWNGLSCVLFFFLIISVLAFPNGPFTRPHPAIWRIVFGLSVFYFMLLLFVLFQTHTDIRKMMIWLFPDLVDSGPDEKDYAVNCSDMSFQRLWNSLDVFILCHFFGWVTKALLIRHYGILWTISVMWEITEVAFAHLLPNFAECWWDAILLDIVLCNGLGIWLGMWLCRKLEIRDYHWESINSGLFMRKELLNLYLINLKQRWSLAQLVVGVVVVVVVVVVVEVVVVVSSRCSGSSCSSRGSGSSTCSSSSIRGGGGSSSRYSNTNIVRLVLPPK</sequence>
<evidence type="ECO:0000256" key="1">
    <source>
        <dbReference type="ARBA" id="ARBA00004477"/>
    </source>
</evidence>
<comment type="pathway">
    <text evidence="3">Lipid metabolism.</text>
</comment>
<evidence type="ECO:0000256" key="12">
    <source>
        <dbReference type="RuleBase" id="RU368094"/>
    </source>
</evidence>
<feature type="transmembrane region" description="Helical" evidence="12">
    <location>
        <begin position="182"/>
        <end position="202"/>
    </location>
</feature>
<comment type="pathway">
    <text evidence="2 12">Phospholipid metabolism; phosphatidylserine biosynthesis.</text>
</comment>
<evidence type="ECO:0000256" key="11">
    <source>
        <dbReference type="ARBA" id="ARBA00023264"/>
    </source>
</evidence>
<name>A0AAV4FY35_9GAST</name>
<evidence type="ECO:0000256" key="3">
    <source>
        <dbReference type="ARBA" id="ARBA00005189"/>
    </source>
</evidence>
<keyword evidence="9 12" id="KW-0443">Lipid metabolism</keyword>
<proteinExistence type="inferred from homology"/>
<feature type="transmembrane region" description="Helical" evidence="12">
    <location>
        <begin position="32"/>
        <end position="53"/>
    </location>
</feature>
<evidence type="ECO:0000256" key="10">
    <source>
        <dbReference type="ARBA" id="ARBA00023136"/>
    </source>
</evidence>
<keyword evidence="5 12" id="KW-0808">Transferase</keyword>
<dbReference type="PANTHER" id="PTHR15362">
    <property type="entry name" value="PHOSPHATIDYLINOSITOL SYNTHASE"/>
    <property type="match status" value="1"/>
</dbReference>
<feature type="transmembrane region" description="Helical" evidence="12">
    <location>
        <begin position="65"/>
        <end position="84"/>
    </location>
</feature>
<keyword evidence="7 12" id="KW-0256">Endoplasmic reticulum</keyword>
<feature type="region of interest" description="Disordered" evidence="13">
    <location>
        <begin position="296"/>
        <end position="323"/>
    </location>
</feature>
<dbReference type="GO" id="GO:0005789">
    <property type="term" value="C:endoplasmic reticulum membrane"/>
    <property type="evidence" value="ECO:0007669"/>
    <property type="project" value="UniProtKB-SubCell"/>
</dbReference>
<comment type="catalytic activity">
    <reaction evidence="12">
        <text>a 1,2-diacyl-sn-glycero-3-phosphoethanolamine + L-serine = a 1,2-diacyl-sn-glycero-3-phospho-L-serine + ethanolamine</text>
        <dbReference type="Rhea" id="RHEA:27606"/>
        <dbReference type="ChEBI" id="CHEBI:33384"/>
        <dbReference type="ChEBI" id="CHEBI:57262"/>
        <dbReference type="ChEBI" id="CHEBI:57603"/>
        <dbReference type="ChEBI" id="CHEBI:64612"/>
        <dbReference type="EC" id="2.7.8.29"/>
    </reaction>
</comment>
<dbReference type="InterPro" id="IPR004277">
    <property type="entry name" value="PSS"/>
</dbReference>
<evidence type="ECO:0000256" key="9">
    <source>
        <dbReference type="ARBA" id="ARBA00023098"/>
    </source>
</evidence>
<keyword evidence="15" id="KW-1185">Reference proteome</keyword>
<dbReference type="GO" id="GO:0106245">
    <property type="term" value="F:L-serine-phosphatidylethanolamine phosphatidyltransferase activity"/>
    <property type="evidence" value="ECO:0007669"/>
    <property type="project" value="UniProtKB-UniRule"/>
</dbReference>
<feature type="transmembrane region" description="Helical" evidence="12">
    <location>
        <begin position="96"/>
        <end position="116"/>
    </location>
</feature>
<keyword evidence="8 12" id="KW-1133">Transmembrane helix</keyword>
<evidence type="ECO:0000256" key="7">
    <source>
        <dbReference type="ARBA" id="ARBA00022824"/>
    </source>
</evidence>
<dbReference type="EC" id="2.7.8.29" evidence="12"/>
<comment type="caution">
    <text evidence="14">The sequence shown here is derived from an EMBL/GenBank/DDBJ whole genome shotgun (WGS) entry which is preliminary data.</text>
</comment>
<comment type="similarity">
    <text evidence="4 12">Belongs to the phosphatidyl serine synthase family.</text>
</comment>
<dbReference type="PANTHER" id="PTHR15362:SF15">
    <property type="entry name" value="PHOSPHATIDYLSERINE SYNTHASE 1"/>
    <property type="match status" value="1"/>
</dbReference>